<comment type="caution">
    <text evidence="2">The sequence shown here is derived from an EMBL/GenBank/DDBJ whole genome shotgun (WGS) entry which is preliminary data.</text>
</comment>
<gene>
    <name evidence="2" type="ORF">NP493_1060g00008</name>
</gene>
<evidence type="ECO:0000256" key="1">
    <source>
        <dbReference type="SAM" id="MobiDB-lite"/>
    </source>
</evidence>
<accession>A0AAD9NIF2</accession>
<feature type="region of interest" description="Disordered" evidence="1">
    <location>
        <begin position="347"/>
        <end position="387"/>
    </location>
</feature>
<name>A0AAD9NIF2_RIDPI</name>
<sequence length="415" mass="44972">MAIDIDLATGGQVHRQVLVHSVNPSYRDQVIGALKATGPLLALGRPISTPFEHIRAFEQDNSKSSRKKLLPVIERFLRDLESRENCTLTSPSDTPLTVQTDTGLRCNLTDISSVPRDDSAVSGDVGSDAVGRECRSQTGGDACCLETHNAFTHPGLISCDGDTIQDAVTINVVATMIASDMERLKSHECSRMSAGDSAVNVVAGRIGAEMKQMDSTRNEAATRLVTVTGDNVVAQKIAEKMQLQEDRRRLDERDSKELEERTDAPSQIHKPCHRPGVLVSRGGDGTRSKKKLRVRHSDTDRTASSDTDSCGEHMCPEDKVHAAANQVVTVAVNSAIDLYLDPSTQEYVHPERAPGASEEEVGSGSNGKEPSLKEGVEMNSAQPMDGLRGMDIGHLWRQENETAVHRAVLPPVDVL</sequence>
<proteinExistence type="predicted"/>
<reference evidence="2" key="1">
    <citation type="journal article" date="2023" name="Mol. Biol. Evol.">
        <title>Third-Generation Sequencing Reveals the Adaptive Role of the Epigenome in Three Deep-Sea Polychaetes.</title>
        <authorList>
            <person name="Perez M."/>
            <person name="Aroh O."/>
            <person name="Sun Y."/>
            <person name="Lan Y."/>
            <person name="Juniper S.K."/>
            <person name="Young C.R."/>
            <person name="Angers B."/>
            <person name="Qian P.Y."/>
        </authorList>
    </citation>
    <scope>NUCLEOTIDE SEQUENCE</scope>
    <source>
        <strain evidence="2">R07B-5</strain>
    </source>
</reference>
<evidence type="ECO:0000313" key="3">
    <source>
        <dbReference type="Proteomes" id="UP001209878"/>
    </source>
</evidence>
<organism evidence="2 3">
    <name type="scientific">Ridgeia piscesae</name>
    <name type="common">Tubeworm</name>
    <dbReference type="NCBI Taxonomy" id="27915"/>
    <lineage>
        <taxon>Eukaryota</taxon>
        <taxon>Metazoa</taxon>
        <taxon>Spiralia</taxon>
        <taxon>Lophotrochozoa</taxon>
        <taxon>Annelida</taxon>
        <taxon>Polychaeta</taxon>
        <taxon>Sedentaria</taxon>
        <taxon>Canalipalpata</taxon>
        <taxon>Sabellida</taxon>
        <taxon>Siboglinidae</taxon>
        <taxon>Ridgeia</taxon>
    </lineage>
</organism>
<dbReference type="EMBL" id="JAODUO010001060">
    <property type="protein sequence ID" value="KAK2171472.1"/>
    <property type="molecule type" value="Genomic_DNA"/>
</dbReference>
<protein>
    <submittedName>
        <fullName evidence="2">Uncharacterized protein</fullName>
    </submittedName>
</protein>
<dbReference type="Proteomes" id="UP001209878">
    <property type="component" value="Unassembled WGS sequence"/>
</dbReference>
<evidence type="ECO:0000313" key="2">
    <source>
        <dbReference type="EMBL" id="KAK2171472.1"/>
    </source>
</evidence>
<feature type="region of interest" description="Disordered" evidence="1">
    <location>
        <begin position="243"/>
        <end position="312"/>
    </location>
</feature>
<dbReference type="AlphaFoldDB" id="A0AAD9NIF2"/>
<feature type="compositionally biased region" description="Basic and acidic residues" evidence="1">
    <location>
        <begin position="243"/>
        <end position="263"/>
    </location>
</feature>
<keyword evidence="3" id="KW-1185">Reference proteome</keyword>